<reference evidence="1 2" key="1">
    <citation type="submission" date="2017-09" db="EMBL/GenBank/DDBJ databases">
        <title>Large-scale bioinformatics analysis of Bacillus genomes uncovers conserved roles of natural products in bacterial physiology.</title>
        <authorList>
            <consortium name="Agbiome Team Llc"/>
            <person name="Bleich R.M."/>
            <person name="Grubbs K.J."/>
            <person name="Santa Maria K.C."/>
            <person name="Allen S.E."/>
            <person name="Farag S."/>
            <person name="Shank E.A."/>
            <person name="Bowers A."/>
        </authorList>
    </citation>
    <scope>NUCLEOTIDE SEQUENCE [LARGE SCALE GENOMIC DNA]</scope>
    <source>
        <strain evidence="1 2">AFS030179</strain>
    </source>
</reference>
<dbReference type="RefSeq" id="WP_098916701.1">
    <property type="nucleotide sequence ID" value="NZ_NUPM01000028.1"/>
</dbReference>
<comment type="caution">
    <text evidence="1">The sequence shown here is derived from an EMBL/GenBank/DDBJ whole genome shotgun (WGS) entry which is preliminary data.</text>
</comment>
<proteinExistence type="predicted"/>
<dbReference type="EMBL" id="NUPM01000028">
    <property type="protein sequence ID" value="PGZ00010.1"/>
    <property type="molecule type" value="Genomic_DNA"/>
</dbReference>
<evidence type="ECO:0000313" key="2">
    <source>
        <dbReference type="Proteomes" id="UP000223445"/>
    </source>
</evidence>
<sequence length="181" mass="21658">MNKDIQFLKELQQELKTQEIDCQASPRFWVIKDYRIVPGNEKYDSGYEERYFNDGDHVAFPEFSDLKEFLEECFEEKIEDDEELQKLINDESENFDELWEYVEDNLNGDGFFDTAFVKEEGFIVPDTMFLTKEEAKNHLKLNNYHYTSKAHTYAMTAWRAPKVERLLNILETFDWESISTK</sequence>
<name>A0AB36V3Q7_BACTU</name>
<gene>
    <name evidence="1" type="ORF">COE48_27165</name>
</gene>
<dbReference type="AlphaFoldDB" id="A0AB36V3Q7"/>
<evidence type="ECO:0000313" key="1">
    <source>
        <dbReference type="EMBL" id="PGZ00010.1"/>
    </source>
</evidence>
<protein>
    <submittedName>
        <fullName evidence="1">Uncharacterized protein</fullName>
    </submittedName>
</protein>
<dbReference type="Proteomes" id="UP000223445">
    <property type="component" value="Unassembled WGS sequence"/>
</dbReference>
<accession>A0AB36V3Q7</accession>
<organism evidence="1 2">
    <name type="scientific">Bacillus thuringiensis</name>
    <dbReference type="NCBI Taxonomy" id="1428"/>
    <lineage>
        <taxon>Bacteria</taxon>
        <taxon>Bacillati</taxon>
        <taxon>Bacillota</taxon>
        <taxon>Bacilli</taxon>
        <taxon>Bacillales</taxon>
        <taxon>Bacillaceae</taxon>
        <taxon>Bacillus</taxon>
        <taxon>Bacillus cereus group</taxon>
    </lineage>
</organism>